<proteinExistence type="predicted"/>
<keyword evidence="2" id="KW-1185">Reference proteome</keyword>
<organism evidence="1 2">
    <name type="scientific">Mycobacterium pseudokansasii</name>
    <dbReference type="NCBI Taxonomy" id="2341080"/>
    <lineage>
        <taxon>Bacteria</taxon>
        <taxon>Bacillati</taxon>
        <taxon>Actinomycetota</taxon>
        <taxon>Actinomycetes</taxon>
        <taxon>Mycobacteriales</taxon>
        <taxon>Mycobacteriaceae</taxon>
        <taxon>Mycobacterium</taxon>
    </lineage>
</organism>
<evidence type="ECO:0000313" key="2">
    <source>
        <dbReference type="Proteomes" id="UP000268285"/>
    </source>
</evidence>
<gene>
    <name evidence="1" type="ORF">LAUMK142_00086</name>
</gene>
<dbReference type="Proteomes" id="UP000268285">
    <property type="component" value="Unassembled WGS sequence"/>
</dbReference>
<sequence>MTRRDFEFNRRSSTFSRGARNLTRATDAGGPHIGHAVSYSRHGKGCRWTGKAPWPVVQDWRFLHGGTILLA</sequence>
<protein>
    <submittedName>
        <fullName evidence="1">Uncharacterized protein</fullName>
    </submittedName>
</protein>
<accession>A0A498QKL2</accession>
<reference evidence="1 2" key="1">
    <citation type="submission" date="2018-09" db="EMBL/GenBank/DDBJ databases">
        <authorList>
            <person name="Tagini F."/>
        </authorList>
    </citation>
    <scope>NUCLEOTIDE SEQUENCE [LARGE SCALE GENOMIC DNA]</scope>
    <source>
        <strain evidence="1 2">MK142</strain>
    </source>
</reference>
<evidence type="ECO:0000313" key="1">
    <source>
        <dbReference type="EMBL" id="VBA45696.1"/>
    </source>
</evidence>
<dbReference type="EMBL" id="UPHU01000001">
    <property type="protein sequence ID" value="VBA45696.1"/>
    <property type="molecule type" value="Genomic_DNA"/>
</dbReference>
<name>A0A498QKL2_9MYCO</name>
<dbReference type="AlphaFoldDB" id="A0A498QKL2"/>